<sequence>MVDRRRQDRRGPRPRASGQEADELPDEDEALLELPEVLLAPDAAEEEAGFEAAGAVEDFPPERESVR</sequence>
<dbReference type="EMBL" id="JNBQ01000006">
    <property type="protein sequence ID" value="KLN35187.1"/>
    <property type="molecule type" value="Genomic_DNA"/>
</dbReference>
<evidence type="ECO:0000313" key="3">
    <source>
        <dbReference type="Proteomes" id="UP000035265"/>
    </source>
</evidence>
<dbReference type="AlphaFoldDB" id="A0A0H2L4S9"/>
<accession>A0A0H2L4S9</accession>
<organism evidence="2 3">
    <name type="scientific">Cellulosimicrobium funkei</name>
    <dbReference type="NCBI Taxonomy" id="264251"/>
    <lineage>
        <taxon>Bacteria</taxon>
        <taxon>Bacillati</taxon>
        <taxon>Actinomycetota</taxon>
        <taxon>Actinomycetes</taxon>
        <taxon>Micrococcales</taxon>
        <taxon>Promicromonosporaceae</taxon>
        <taxon>Cellulosimicrobium</taxon>
    </lineage>
</organism>
<gene>
    <name evidence="2" type="ORF">FB00_08560</name>
</gene>
<feature type="compositionally biased region" description="Low complexity" evidence="1">
    <location>
        <begin position="32"/>
        <end position="42"/>
    </location>
</feature>
<name>A0A0H2L4S9_9MICO</name>
<comment type="caution">
    <text evidence="2">The sequence shown here is derived from an EMBL/GenBank/DDBJ whole genome shotgun (WGS) entry which is preliminary data.</text>
</comment>
<keyword evidence="3" id="KW-1185">Reference proteome</keyword>
<reference evidence="2 3" key="1">
    <citation type="submission" date="2014-05" db="EMBL/GenBank/DDBJ databases">
        <title>Cellulosimicrobium funkei U11 genome.</title>
        <authorList>
            <person name="Hu C."/>
            <person name="Gong Y."/>
            <person name="Wan W."/>
            <person name="Jiang M."/>
        </authorList>
    </citation>
    <scope>NUCLEOTIDE SEQUENCE [LARGE SCALE GENOMIC DNA]</scope>
    <source>
        <strain evidence="2 3">U11</strain>
    </source>
</reference>
<evidence type="ECO:0000256" key="1">
    <source>
        <dbReference type="SAM" id="MobiDB-lite"/>
    </source>
</evidence>
<feature type="compositionally biased region" description="Basic and acidic residues" evidence="1">
    <location>
        <begin position="1"/>
        <end position="11"/>
    </location>
</feature>
<proteinExistence type="predicted"/>
<feature type="region of interest" description="Disordered" evidence="1">
    <location>
        <begin position="1"/>
        <end position="67"/>
    </location>
</feature>
<feature type="compositionally biased region" description="Acidic residues" evidence="1">
    <location>
        <begin position="20"/>
        <end position="31"/>
    </location>
</feature>
<protein>
    <submittedName>
        <fullName evidence="2">Uncharacterized protein</fullName>
    </submittedName>
</protein>
<dbReference type="Proteomes" id="UP000035265">
    <property type="component" value="Unassembled WGS sequence"/>
</dbReference>
<evidence type="ECO:0000313" key="2">
    <source>
        <dbReference type="EMBL" id="KLN35187.1"/>
    </source>
</evidence>